<comment type="caution">
    <text evidence="3">The sequence shown here is derived from an EMBL/GenBank/DDBJ whole genome shotgun (WGS) entry which is preliminary data.</text>
</comment>
<dbReference type="EMBL" id="JABRWQ010000002">
    <property type="protein sequence ID" value="NRD22745.1"/>
    <property type="molecule type" value="Genomic_DNA"/>
</dbReference>
<feature type="transmembrane region" description="Helical" evidence="1">
    <location>
        <begin position="12"/>
        <end position="30"/>
    </location>
</feature>
<evidence type="ECO:0000256" key="1">
    <source>
        <dbReference type="SAM" id="Phobius"/>
    </source>
</evidence>
<keyword evidence="1" id="KW-0472">Membrane</keyword>
<keyword evidence="1" id="KW-0812">Transmembrane</keyword>
<dbReference type="InterPro" id="IPR002881">
    <property type="entry name" value="DUF58"/>
</dbReference>
<evidence type="ECO:0000313" key="3">
    <source>
        <dbReference type="EMBL" id="NRD22745.1"/>
    </source>
</evidence>
<evidence type="ECO:0000313" key="4">
    <source>
        <dbReference type="Proteomes" id="UP000805085"/>
    </source>
</evidence>
<proteinExistence type="predicted"/>
<keyword evidence="1" id="KW-1133">Transmembrane helix</keyword>
<keyword evidence="4" id="KW-1185">Reference proteome</keyword>
<dbReference type="PANTHER" id="PTHR33608:SF3">
    <property type="entry name" value="SLR2013 PROTEIN"/>
    <property type="match status" value="1"/>
</dbReference>
<feature type="transmembrane region" description="Helical" evidence="1">
    <location>
        <begin position="36"/>
        <end position="56"/>
    </location>
</feature>
<name>A0ABX2E2M8_9FLAO</name>
<dbReference type="Pfam" id="PF01882">
    <property type="entry name" value="DUF58"/>
    <property type="match status" value="1"/>
</dbReference>
<sequence>MKFLKSLYIHKQLYIYIAVAAVCFLLSYWFPAIYSIAWIITVIILVVLFIDLILLYQPKKAISARRILPDKFSNSDNNPVPVTITNNYGFKTYLDVIDELPVQFQKRDFSYQTSLNPSQNHDFEYLVRPVDRGEYYFGHLNIYVSSVLKIIKRKYQFQNKQMVMVYPSIIQMQKYDFLAISNALTEIGLKKIRRIGNTSEFEQIKEYVNGDDFRTVNWKATAKRGQLMVNQYQDEKSQPIYSIIDTGRIMKMPFNGLKLLDYAINSTLAFSNVALKKHDKVGMLSFSKKIETFLPAIQKLTYLNRILETLYNIDTQFSDSDFGLLYAQIKRQVTHRSLLLLYTNFEHVSSLKRQMPYLQAISKKHMLVVVLFENTELETIIKENAEDLQSIYHKTIAEKFDFEKRLMVKELQKHGIQSILTAPENLTINTINKYLEIKARGLL</sequence>
<accession>A0ABX2E2M8</accession>
<dbReference type="PANTHER" id="PTHR33608">
    <property type="entry name" value="BLL2464 PROTEIN"/>
    <property type="match status" value="1"/>
</dbReference>
<evidence type="ECO:0000259" key="2">
    <source>
        <dbReference type="Pfam" id="PF01882"/>
    </source>
</evidence>
<dbReference type="RefSeq" id="WP_173300378.1">
    <property type="nucleotide sequence ID" value="NZ_JABRWQ010000002.1"/>
</dbReference>
<feature type="domain" description="DUF58" evidence="2">
    <location>
        <begin position="204"/>
        <end position="376"/>
    </location>
</feature>
<gene>
    <name evidence="3" type="ORF">HNV10_05805</name>
</gene>
<organism evidence="3 4">
    <name type="scientific">Winogradskyella litoriviva</name>
    <dbReference type="NCBI Taxonomy" id="1220182"/>
    <lineage>
        <taxon>Bacteria</taxon>
        <taxon>Pseudomonadati</taxon>
        <taxon>Bacteroidota</taxon>
        <taxon>Flavobacteriia</taxon>
        <taxon>Flavobacteriales</taxon>
        <taxon>Flavobacteriaceae</taxon>
        <taxon>Winogradskyella</taxon>
    </lineage>
</organism>
<protein>
    <submittedName>
        <fullName evidence="3">DUF58 domain-containing protein</fullName>
    </submittedName>
</protein>
<reference evidence="3 4" key="1">
    <citation type="journal article" date="2015" name="Int. J. Syst. Evol. Microbiol.">
        <title>Winogradskyella litoriviva sp. nov., isolated from coastal seawater.</title>
        <authorList>
            <person name="Nedashkovskaya O.I."/>
            <person name="Kukhlevskiy A.D."/>
            <person name="Zhukova N.V."/>
            <person name="Kim S.J."/>
            <person name="Rhee S.K."/>
            <person name="Mikhailov V.V."/>
        </authorList>
    </citation>
    <scope>NUCLEOTIDE SEQUENCE [LARGE SCALE GENOMIC DNA]</scope>
    <source>
        <strain evidence="3 4">KMM6491</strain>
    </source>
</reference>
<dbReference type="Proteomes" id="UP000805085">
    <property type="component" value="Unassembled WGS sequence"/>
</dbReference>